<dbReference type="EMBL" id="JBAMIC010000010">
    <property type="protein sequence ID" value="KAK7102849.1"/>
    <property type="molecule type" value="Genomic_DNA"/>
</dbReference>
<name>A0AAN9BDT8_9CAEN</name>
<dbReference type="Pfam" id="PF13385">
    <property type="entry name" value="Laminin_G_3"/>
    <property type="match status" value="1"/>
</dbReference>
<evidence type="ECO:0008006" key="5">
    <source>
        <dbReference type="Google" id="ProtNLM"/>
    </source>
</evidence>
<comment type="caution">
    <text evidence="3">The sequence shown here is derived from an EMBL/GenBank/DDBJ whole genome shotgun (WGS) entry which is preliminary data.</text>
</comment>
<reference evidence="3 4" key="1">
    <citation type="submission" date="2024-02" db="EMBL/GenBank/DDBJ databases">
        <title>Chromosome-scale genome assembly of the rough periwinkle Littorina saxatilis.</title>
        <authorList>
            <person name="De Jode A."/>
            <person name="Faria R."/>
            <person name="Formenti G."/>
            <person name="Sims Y."/>
            <person name="Smith T.P."/>
            <person name="Tracey A."/>
            <person name="Wood J.M.D."/>
            <person name="Zagrodzka Z.B."/>
            <person name="Johannesson K."/>
            <person name="Butlin R.K."/>
            <person name="Leder E.H."/>
        </authorList>
    </citation>
    <scope>NUCLEOTIDE SEQUENCE [LARGE SCALE GENOMIC DNA]</scope>
    <source>
        <strain evidence="3">Snail1</strain>
        <tissue evidence="3">Muscle</tissue>
    </source>
</reference>
<feature type="signal peptide" evidence="2">
    <location>
        <begin position="1"/>
        <end position="19"/>
    </location>
</feature>
<dbReference type="AlphaFoldDB" id="A0AAN9BDT8"/>
<keyword evidence="2" id="KW-0732">Signal</keyword>
<gene>
    <name evidence="3" type="ORF">V1264_021014</name>
</gene>
<keyword evidence="4" id="KW-1185">Reference proteome</keyword>
<evidence type="ECO:0000313" key="3">
    <source>
        <dbReference type="EMBL" id="KAK7102849.1"/>
    </source>
</evidence>
<accession>A0AAN9BDT8</accession>
<feature type="region of interest" description="Disordered" evidence="1">
    <location>
        <begin position="411"/>
        <end position="483"/>
    </location>
</feature>
<evidence type="ECO:0000256" key="1">
    <source>
        <dbReference type="SAM" id="MobiDB-lite"/>
    </source>
</evidence>
<evidence type="ECO:0000313" key="4">
    <source>
        <dbReference type="Proteomes" id="UP001374579"/>
    </source>
</evidence>
<sequence length="483" mass="54581">MRILLWMCLLCSAALSVTSLPSDTKDSMRARMDFKDEKDAAAAQTGKESSDNDVTLADEVEEVGEVEEVEESTARTPYNCSESHRPHRNDSNKFQVRHNNVWWDQVCQTGLIWNQTQCRCEYQRQRDEGSTVAIECPEYRDHGNRSGKYEQLVNGQWVVRDCNLAVAGLVWNQTSCRCEWGPEGDSGLFDFERSTPCDTMLNVTFENGLVDEAKSSFLELARGSSVAIRHYTQRGGERNKAAYFEDATMTVWYFAGNEMSGSLRVELRFKAEDTPDTRERYQILLSNGCNVTGVGYTTPSLAIGYRASDKSFLLALHTANVRKAIVCTRDLEPFAWHHVSLIYEDGTLLFRVDNHPCIISNDFSGDVQKTSCPLTIGADPLEKESKYVGYMDDIMVARYCRRFVEQTLVPDDTKGDANANSNSNKNSKVSDDPKARGPMPLEDERREDSTKVTKDDKVTKEDKVTQEDKEKKIQPYRAMGALV</sequence>
<feature type="compositionally biased region" description="Basic and acidic residues" evidence="1">
    <location>
        <begin position="442"/>
        <end position="473"/>
    </location>
</feature>
<dbReference type="InterPro" id="IPR013320">
    <property type="entry name" value="ConA-like_dom_sf"/>
</dbReference>
<dbReference type="SUPFAM" id="SSF49899">
    <property type="entry name" value="Concanavalin A-like lectins/glucanases"/>
    <property type="match status" value="1"/>
</dbReference>
<feature type="region of interest" description="Disordered" evidence="1">
    <location>
        <begin position="63"/>
        <end position="91"/>
    </location>
</feature>
<feature type="compositionally biased region" description="Basic and acidic residues" evidence="1">
    <location>
        <begin position="82"/>
        <end position="91"/>
    </location>
</feature>
<protein>
    <recommendedName>
        <fullName evidence="5">Laminin G domain-containing protein</fullName>
    </recommendedName>
</protein>
<feature type="compositionally biased region" description="Low complexity" evidence="1">
    <location>
        <begin position="417"/>
        <end position="427"/>
    </location>
</feature>
<feature type="chain" id="PRO_5042969358" description="Laminin G domain-containing protein" evidence="2">
    <location>
        <begin position="20"/>
        <end position="483"/>
    </location>
</feature>
<evidence type="ECO:0000256" key="2">
    <source>
        <dbReference type="SAM" id="SignalP"/>
    </source>
</evidence>
<dbReference type="Proteomes" id="UP001374579">
    <property type="component" value="Unassembled WGS sequence"/>
</dbReference>
<organism evidence="3 4">
    <name type="scientific">Littorina saxatilis</name>
    <dbReference type="NCBI Taxonomy" id="31220"/>
    <lineage>
        <taxon>Eukaryota</taxon>
        <taxon>Metazoa</taxon>
        <taxon>Spiralia</taxon>
        <taxon>Lophotrochozoa</taxon>
        <taxon>Mollusca</taxon>
        <taxon>Gastropoda</taxon>
        <taxon>Caenogastropoda</taxon>
        <taxon>Littorinimorpha</taxon>
        <taxon>Littorinoidea</taxon>
        <taxon>Littorinidae</taxon>
        <taxon>Littorina</taxon>
    </lineage>
</organism>
<proteinExistence type="predicted"/>